<dbReference type="EMBL" id="CAXAMM010000655">
    <property type="protein sequence ID" value="CAK8988355.1"/>
    <property type="molecule type" value="Genomic_DNA"/>
</dbReference>
<proteinExistence type="predicted"/>
<organism evidence="2 3">
    <name type="scientific">Durusdinium trenchii</name>
    <dbReference type="NCBI Taxonomy" id="1381693"/>
    <lineage>
        <taxon>Eukaryota</taxon>
        <taxon>Sar</taxon>
        <taxon>Alveolata</taxon>
        <taxon>Dinophyceae</taxon>
        <taxon>Suessiales</taxon>
        <taxon>Symbiodiniaceae</taxon>
        <taxon>Durusdinium</taxon>
    </lineage>
</organism>
<keyword evidence="3" id="KW-1185">Reference proteome</keyword>
<reference evidence="2 3" key="1">
    <citation type="submission" date="2024-02" db="EMBL/GenBank/DDBJ databases">
        <authorList>
            <person name="Chen Y."/>
            <person name="Shah S."/>
            <person name="Dougan E. K."/>
            <person name="Thang M."/>
            <person name="Chan C."/>
        </authorList>
    </citation>
    <scope>NUCLEOTIDE SEQUENCE [LARGE SCALE GENOMIC DNA]</scope>
</reference>
<gene>
    <name evidence="2" type="ORF">SCF082_LOCUS1353</name>
</gene>
<evidence type="ECO:0000313" key="2">
    <source>
        <dbReference type="EMBL" id="CAK8988355.1"/>
    </source>
</evidence>
<feature type="region of interest" description="Disordered" evidence="1">
    <location>
        <begin position="763"/>
        <end position="797"/>
    </location>
</feature>
<dbReference type="Proteomes" id="UP001642464">
    <property type="component" value="Unassembled WGS sequence"/>
</dbReference>
<evidence type="ECO:0000313" key="3">
    <source>
        <dbReference type="Proteomes" id="UP001642464"/>
    </source>
</evidence>
<evidence type="ECO:0000256" key="1">
    <source>
        <dbReference type="SAM" id="MobiDB-lite"/>
    </source>
</evidence>
<sequence length="1438" mass="161617">MCGQDVRNASAEMIRWQSVSAPAFKRLRMQSVADGLFVLPSPQGIIDVRDSFSSITQSSTVVVLELASKKRQRKYKDEAPDVRAKKLDAERKKYTVLLANVIKTAKLPVVQIVESLDDPFSGWVHLFAARRANTLKNRYKSWRPFQNWLELHRGRVFPLNCKDIIDYMQFRVDEGCGKTVPESFSIALNLIEVLGRVPEDQQLSKESLWLGHVKSWSAELAADSPPRRPAEMYTVAMIVALELTVEDEFETIFARALAWVVLVMVWGALRCDDIQSVLPHRSHFSRFGLRLLLGKTKTTGPDKPQKEVIAHVHRTISLSGVDWLEIGRDIWESDAFSYRRDYLVMEPRKDWEGVRRKFVPPSELSSLIRKLLSSLRVPTFRNSRWELAPTQLLLPDGLEMHFSGHSPRNFLTSVAALLGFSKNMRAYLGRWSIGMTSSEEYVRTARQVVYKIQKAVNRSIVEGRDDEYFEDEAIESLCKAAEASGANPNRIRRRHTIMNTLSGHNCLGQVFPTVTLAEDDGQVVTETDQDVDPVLLEEDARSMLAATSKSREAAEASKYFITVSRRAGKKMLAENGKDTAEESSSTASSSSTCLDLFHFQLFGQLRAKGFDRPESIEAMAMDEAEQKRYVAEHMDSDLQFVLTDSGVFLEHQVTIARHYGSMRKFRAVGDTRAEVRRSCLTDFAIPQDTPENRAQAAAIVSSWEVAQEYIAKEVEIRAEAKVLGQPRSLQVHERQAMIKAVEQVYGVLQEAEAPSSDYLSVKAEETESNEPQAAPLDEVTSKRDSTTSRMQSGLDSTGHIRITRTKTKARLPSSTEDYRRVMKVEMNAWLCMAARYRAKSWLHGLTPDPFNRFVDYILGEKVYNIQIPSLQGEGSQRVKPDWSIILGYEHKLRKEAFKLVVRDGHTLADALHLVIRDADLKETYFTTPVALRAAMSANLDRPPTSKWQRTDYKGYNEHKGFFKGHKGKWGKGDKGSKAKGGKGGEVRKEFQGLQLAWRTPDGRELCFGYNSGSCDGKCNRVHQCRVKGCYGDHPAIKPKEAHALRSNTLWEQIHTTLQEGPLPKSCGHVHADKLVGKQNNQWKTGPSAAYPPGMCAFIADAIFTACAASGGGSQDNPPVTAAGSDDCVFTMDACLNSGHPIKVEWDGSERDFIDGFGLRSPTRWPPVSRGVRRTSEMKGLAAATFELLSNVVHECIPDLRLAAFELVTGKFQGSPFSDDVLKELRQRWANLLRDPVDALVIDDGQPFLLRGLAQWLSVFEDPDGWWLVDAEDSFASGVPLGVDAPLPRSPQVYPEKVRHRKLDESDFNPIAFNYLSAQVSAAELEAKFREEEQLGRMFPTRLSVLKEQFGEDRIRIASMAAISKPDGYQMRYDLTEVGISVRRGEWLTKWIESAAEKRFVVVTRDFAEFLGRGSVGFHFDRALSHDGCHGCLRVDGRV</sequence>
<name>A0ABP0HHN9_9DINO</name>
<accession>A0ABP0HHN9</accession>
<protein>
    <submittedName>
        <fullName evidence="2">Uncharacterized protein</fullName>
    </submittedName>
</protein>
<comment type="caution">
    <text evidence="2">The sequence shown here is derived from an EMBL/GenBank/DDBJ whole genome shotgun (WGS) entry which is preliminary data.</text>
</comment>